<dbReference type="InterPro" id="IPR036890">
    <property type="entry name" value="HATPase_C_sf"/>
</dbReference>
<sequence length="511" mass="58674">MTALKKQEIQFVIFAIFALLILFRFQMGHTSINVDAHFLLLHTLLELFSIFVSLSVFVQAWTTYSTHRIKSQYFIGLIFLAVGCFDLVHTLTYKGMPFINDEFSTSRATWFWIVARLTESIGVALFVFKPNKLLFIKRGWGVCVTVLLITVCTLIILTIPERLPVLINAQGVTDLKVALEYVITTFILFTFITLLRRYIKDSQPNIDSIRMIFALFVIMVGELFFTFYNQVYAIENLIGHCFKFIGYIYIYRSIYFPEIQQILTDKEKAEKQQIETELKLYEAEKNLSRQVFMAHEEERKRVSRELHDGIGQSLFSILVTLNTVKNDQSIEKREENLQTIKLMTQEAMKEVKEIARSLRPSTLDDLGFIPAVRSYLESYKQIHNISVQYEIKGGLGRLEPEVETALYRICQEALTNTAKYAKASEVNVTLNMEENSVDLIIKDNGIGFFIEDYLKNAKRKGIGLYSIKERAEGVGGSAQFHSKVNEGTTIEVCVPRNANEKVAHSIESIKI</sequence>
<keyword evidence="9" id="KW-0472">Membrane</keyword>
<name>A0A3S0RWQ8_9BACI</name>
<dbReference type="GO" id="GO:0000155">
    <property type="term" value="F:phosphorelay sensor kinase activity"/>
    <property type="evidence" value="ECO:0007669"/>
    <property type="project" value="InterPro"/>
</dbReference>
<feature type="transmembrane region" description="Helical" evidence="9">
    <location>
        <begin position="73"/>
        <end position="90"/>
    </location>
</feature>
<dbReference type="InterPro" id="IPR050482">
    <property type="entry name" value="Sensor_HK_TwoCompSys"/>
</dbReference>
<keyword evidence="9" id="KW-0812">Transmembrane</keyword>
<evidence type="ECO:0000256" key="1">
    <source>
        <dbReference type="ARBA" id="ARBA00000085"/>
    </source>
</evidence>
<evidence type="ECO:0000256" key="4">
    <source>
        <dbReference type="ARBA" id="ARBA00022679"/>
    </source>
</evidence>
<evidence type="ECO:0000256" key="5">
    <source>
        <dbReference type="ARBA" id="ARBA00022741"/>
    </source>
</evidence>
<keyword evidence="3" id="KW-0597">Phosphoprotein</keyword>
<keyword evidence="7" id="KW-0067">ATP-binding</keyword>
<dbReference type="Pfam" id="PF17159">
    <property type="entry name" value="MASE3"/>
    <property type="match status" value="1"/>
</dbReference>
<comment type="caution">
    <text evidence="11">The sequence shown here is derived from an EMBL/GenBank/DDBJ whole genome shotgun (WGS) entry which is preliminary data.</text>
</comment>
<dbReference type="Gene3D" id="3.30.565.10">
    <property type="entry name" value="Histidine kinase-like ATPase, C-terminal domain"/>
    <property type="match status" value="1"/>
</dbReference>
<dbReference type="GO" id="GO:0016020">
    <property type="term" value="C:membrane"/>
    <property type="evidence" value="ECO:0007669"/>
    <property type="project" value="InterPro"/>
</dbReference>
<keyword evidence="9" id="KW-1133">Transmembrane helix</keyword>
<dbReference type="AlphaFoldDB" id="A0A3S0RWQ8"/>
<dbReference type="PANTHER" id="PTHR24421:SF10">
    <property type="entry name" value="NITRATE_NITRITE SENSOR PROTEIN NARQ"/>
    <property type="match status" value="1"/>
</dbReference>
<evidence type="ECO:0000256" key="6">
    <source>
        <dbReference type="ARBA" id="ARBA00022777"/>
    </source>
</evidence>
<evidence type="ECO:0000256" key="7">
    <source>
        <dbReference type="ARBA" id="ARBA00022840"/>
    </source>
</evidence>
<dbReference type="EMBL" id="RYYR01000006">
    <property type="protein sequence ID" value="RUL54681.1"/>
    <property type="molecule type" value="Genomic_DNA"/>
</dbReference>
<feature type="transmembrane region" description="Helical" evidence="9">
    <location>
        <begin position="140"/>
        <end position="159"/>
    </location>
</feature>
<dbReference type="Proteomes" id="UP000287910">
    <property type="component" value="Unassembled WGS sequence"/>
</dbReference>
<gene>
    <name evidence="11" type="ORF">EK386_05820</name>
</gene>
<comment type="catalytic activity">
    <reaction evidence="1">
        <text>ATP + protein L-histidine = ADP + protein N-phospho-L-histidine.</text>
        <dbReference type="EC" id="2.7.13.3"/>
    </reaction>
</comment>
<dbReference type="PANTHER" id="PTHR24421">
    <property type="entry name" value="NITRATE/NITRITE SENSOR PROTEIN NARX-RELATED"/>
    <property type="match status" value="1"/>
</dbReference>
<keyword evidence="5" id="KW-0547">Nucleotide-binding</keyword>
<evidence type="ECO:0000256" key="8">
    <source>
        <dbReference type="ARBA" id="ARBA00023012"/>
    </source>
</evidence>
<dbReference type="InterPro" id="IPR005467">
    <property type="entry name" value="His_kinase_dom"/>
</dbReference>
<proteinExistence type="predicted"/>
<dbReference type="GO" id="GO:0046983">
    <property type="term" value="F:protein dimerization activity"/>
    <property type="evidence" value="ECO:0007669"/>
    <property type="project" value="InterPro"/>
</dbReference>
<evidence type="ECO:0000259" key="10">
    <source>
        <dbReference type="PROSITE" id="PS50109"/>
    </source>
</evidence>
<feature type="domain" description="Histidine kinase" evidence="10">
    <location>
        <begin position="406"/>
        <end position="498"/>
    </location>
</feature>
<accession>A0A3S0RWQ8</accession>
<dbReference type="Gene3D" id="1.20.5.1930">
    <property type="match status" value="1"/>
</dbReference>
<feature type="transmembrane region" description="Helical" evidence="9">
    <location>
        <begin position="39"/>
        <end position="61"/>
    </location>
</feature>
<organism evidence="11 12">
    <name type="scientific">Lysinibacillus antri</name>
    <dbReference type="NCBI Taxonomy" id="2498145"/>
    <lineage>
        <taxon>Bacteria</taxon>
        <taxon>Bacillati</taxon>
        <taxon>Bacillota</taxon>
        <taxon>Bacilli</taxon>
        <taxon>Bacillales</taxon>
        <taxon>Bacillaceae</taxon>
        <taxon>Lysinibacillus</taxon>
    </lineage>
</organism>
<evidence type="ECO:0000313" key="12">
    <source>
        <dbReference type="Proteomes" id="UP000287910"/>
    </source>
</evidence>
<keyword evidence="4" id="KW-0808">Transferase</keyword>
<dbReference type="InterPro" id="IPR003594">
    <property type="entry name" value="HATPase_dom"/>
</dbReference>
<dbReference type="InterPro" id="IPR033425">
    <property type="entry name" value="MASE3"/>
</dbReference>
<dbReference type="InterPro" id="IPR011712">
    <property type="entry name" value="Sig_transdc_His_kin_sub3_dim/P"/>
</dbReference>
<keyword evidence="6 11" id="KW-0418">Kinase</keyword>
<dbReference type="EC" id="2.7.13.3" evidence="2"/>
<keyword evidence="12" id="KW-1185">Reference proteome</keyword>
<reference evidence="11 12" key="1">
    <citation type="submission" date="2018-12" db="EMBL/GenBank/DDBJ databases">
        <title>Lysinibacillus antri sp. nov., isolated from a cave soil.</title>
        <authorList>
            <person name="Narsing Rao M.P."/>
            <person name="Zhang H."/>
            <person name="Dong Z.-Y."/>
            <person name="Niu X.-K."/>
            <person name="Zhang K."/>
            <person name="Fang B.-Z."/>
            <person name="Kang Y.-Q."/>
            <person name="Xiao M."/>
            <person name="Li W.-J."/>
        </authorList>
    </citation>
    <scope>NUCLEOTIDE SEQUENCE [LARGE SCALE GENOMIC DNA]</scope>
    <source>
        <strain evidence="11 12">SYSU K30002</strain>
    </source>
</reference>
<dbReference type="Pfam" id="PF02518">
    <property type="entry name" value="HATPase_c"/>
    <property type="match status" value="1"/>
</dbReference>
<evidence type="ECO:0000256" key="3">
    <source>
        <dbReference type="ARBA" id="ARBA00022553"/>
    </source>
</evidence>
<feature type="transmembrane region" description="Helical" evidence="9">
    <location>
        <begin position="9"/>
        <end position="27"/>
    </location>
</feature>
<dbReference type="RefSeq" id="WP_126658100.1">
    <property type="nucleotide sequence ID" value="NZ_RYYR01000006.1"/>
</dbReference>
<dbReference type="Pfam" id="PF07730">
    <property type="entry name" value="HisKA_3"/>
    <property type="match status" value="1"/>
</dbReference>
<dbReference type="CDD" id="cd16917">
    <property type="entry name" value="HATPase_UhpB-NarQ-NarX-like"/>
    <property type="match status" value="1"/>
</dbReference>
<feature type="transmembrane region" description="Helical" evidence="9">
    <location>
        <begin position="179"/>
        <end position="199"/>
    </location>
</feature>
<dbReference type="SUPFAM" id="SSF55874">
    <property type="entry name" value="ATPase domain of HSP90 chaperone/DNA topoisomerase II/histidine kinase"/>
    <property type="match status" value="1"/>
</dbReference>
<protein>
    <recommendedName>
        <fullName evidence="2">histidine kinase</fullName>
        <ecNumber evidence="2">2.7.13.3</ecNumber>
    </recommendedName>
</protein>
<dbReference type="PROSITE" id="PS50109">
    <property type="entry name" value="HIS_KIN"/>
    <property type="match status" value="1"/>
</dbReference>
<feature type="transmembrane region" description="Helical" evidence="9">
    <location>
        <begin position="110"/>
        <end position="128"/>
    </location>
</feature>
<dbReference type="GO" id="GO:0005524">
    <property type="term" value="F:ATP binding"/>
    <property type="evidence" value="ECO:0007669"/>
    <property type="project" value="UniProtKB-KW"/>
</dbReference>
<feature type="transmembrane region" description="Helical" evidence="9">
    <location>
        <begin position="211"/>
        <end position="228"/>
    </location>
</feature>
<evidence type="ECO:0000313" key="11">
    <source>
        <dbReference type="EMBL" id="RUL54681.1"/>
    </source>
</evidence>
<dbReference type="SMART" id="SM00387">
    <property type="entry name" value="HATPase_c"/>
    <property type="match status" value="1"/>
</dbReference>
<evidence type="ECO:0000256" key="2">
    <source>
        <dbReference type="ARBA" id="ARBA00012438"/>
    </source>
</evidence>
<evidence type="ECO:0000256" key="9">
    <source>
        <dbReference type="SAM" id="Phobius"/>
    </source>
</evidence>
<keyword evidence="8" id="KW-0902">Two-component regulatory system</keyword>